<dbReference type="PANTHER" id="PTHR28255:SF1">
    <property type="entry name" value="UPF0303 PROTEIN YBR137W"/>
    <property type="match status" value="1"/>
</dbReference>
<dbReference type="AlphaFoldDB" id="A0A845RHU8"/>
<dbReference type="PANTHER" id="PTHR28255">
    <property type="match status" value="1"/>
</dbReference>
<gene>
    <name evidence="1" type="ORF">D3Z39_05890</name>
</gene>
<dbReference type="InterPro" id="IPR010371">
    <property type="entry name" value="YBR137W-like"/>
</dbReference>
<dbReference type="Pfam" id="PF03928">
    <property type="entry name" value="HbpS-like"/>
    <property type="match status" value="1"/>
</dbReference>
<comment type="caution">
    <text evidence="1">The sequence shown here is derived from an EMBL/GenBank/DDBJ whole genome shotgun (WGS) entry which is preliminary data.</text>
</comment>
<dbReference type="SUPFAM" id="SSF143744">
    <property type="entry name" value="GlcG-like"/>
    <property type="match status" value="1"/>
</dbReference>
<evidence type="ECO:0008006" key="3">
    <source>
        <dbReference type="Google" id="ProtNLM"/>
    </source>
</evidence>
<reference evidence="1 2" key="1">
    <citation type="submission" date="2018-08" db="EMBL/GenBank/DDBJ databases">
        <title>Murine metabolic-syndrome-specific gut microbial biobank.</title>
        <authorList>
            <person name="Liu C."/>
        </authorList>
    </citation>
    <scope>NUCLEOTIDE SEQUENCE [LARGE SCALE GENOMIC DNA]</scope>
    <source>
        <strain evidence="1 2">X69</strain>
    </source>
</reference>
<evidence type="ECO:0000313" key="1">
    <source>
        <dbReference type="EMBL" id="NBI78405.1"/>
    </source>
</evidence>
<dbReference type="Proteomes" id="UP000446348">
    <property type="component" value="Unassembled WGS sequence"/>
</dbReference>
<accession>A0A845RHU8</accession>
<dbReference type="Gene3D" id="3.30.450.150">
    <property type="entry name" value="Haem-degrading domain"/>
    <property type="match status" value="1"/>
</dbReference>
<proteinExistence type="predicted"/>
<name>A0A845RHU8_9FIRM</name>
<protein>
    <recommendedName>
        <fullName evidence="3">Heme-degrading domain-containing protein</fullName>
    </recommendedName>
</protein>
<evidence type="ECO:0000313" key="2">
    <source>
        <dbReference type="Proteomes" id="UP000446348"/>
    </source>
</evidence>
<dbReference type="InterPro" id="IPR038084">
    <property type="entry name" value="PduO/GlcC-like_sf"/>
</dbReference>
<dbReference type="EMBL" id="QXWZ01000007">
    <property type="protein sequence ID" value="NBI78405.1"/>
    <property type="molecule type" value="Genomic_DNA"/>
</dbReference>
<dbReference type="InterPro" id="IPR005624">
    <property type="entry name" value="PduO/GlcC-like"/>
</dbReference>
<organism evidence="1 2">
    <name type="scientific">Anaerotruncus colihominis</name>
    <dbReference type="NCBI Taxonomy" id="169435"/>
    <lineage>
        <taxon>Bacteria</taxon>
        <taxon>Bacillati</taxon>
        <taxon>Bacillota</taxon>
        <taxon>Clostridia</taxon>
        <taxon>Eubacteriales</taxon>
        <taxon>Oscillospiraceae</taxon>
        <taxon>Anaerotruncus</taxon>
    </lineage>
</organism>
<sequence length="165" mass="18100">MYTDETLRVLRAQERELVFEAFDAADAWGIAALLIEAAKKEPKPIAMQAVLDGFDILRYFMPGTGAKNAFWMTKKYNTVCKAGVSSLTAAVEKALSQCTPADWQCDEDQYALCGGGFPIRIRSQGIVGVYCISGLPHLDDHRVLTTALAQYLGKPSRIVPVEAKL</sequence>